<gene>
    <name evidence="1" type="ORF">D5086_007062</name>
</gene>
<reference evidence="1 2" key="1">
    <citation type="journal article" date="2024" name="Plant Biotechnol. J.">
        <title>Genome and CRISPR/Cas9 system of a widespread forest tree (Populus alba) in the world.</title>
        <authorList>
            <person name="Liu Y.J."/>
            <person name="Jiang P.F."/>
            <person name="Han X.M."/>
            <person name="Li X.Y."/>
            <person name="Wang H.M."/>
            <person name="Wang Y.J."/>
            <person name="Wang X.X."/>
            <person name="Zeng Q.Y."/>
        </authorList>
    </citation>
    <scope>NUCLEOTIDE SEQUENCE [LARGE SCALE GENOMIC DNA]</scope>
    <source>
        <strain evidence="2">cv. PAL-ZL1</strain>
    </source>
</reference>
<sequence length="108" mass="12122">MFSLSLSDAYRCQLPGMLTRKRELRSWPSTASSVIKPSKGNNCSSFQMPLQAVFQDASLKIETHSFHFRRGQLVNRASSPSEEEEQPIEEGKELHERLLLSTQGGVLA</sequence>
<keyword evidence="2" id="KW-1185">Reference proteome</keyword>
<evidence type="ECO:0000313" key="1">
    <source>
        <dbReference type="EMBL" id="KAL3599144.1"/>
    </source>
</evidence>
<dbReference type="Proteomes" id="UP000309997">
    <property type="component" value="Unassembled WGS sequence"/>
</dbReference>
<name>A0ACC4CMB6_POPAL</name>
<evidence type="ECO:0000313" key="2">
    <source>
        <dbReference type="Proteomes" id="UP000309997"/>
    </source>
</evidence>
<comment type="caution">
    <text evidence="1">The sequence shown here is derived from an EMBL/GenBank/DDBJ whole genome shotgun (WGS) entry which is preliminary data.</text>
</comment>
<dbReference type="EMBL" id="RCHU02000003">
    <property type="protein sequence ID" value="KAL3599144.1"/>
    <property type="molecule type" value="Genomic_DNA"/>
</dbReference>
<organism evidence="1 2">
    <name type="scientific">Populus alba</name>
    <name type="common">White poplar</name>
    <dbReference type="NCBI Taxonomy" id="43335"/>
    <lineage>
        <taxon>Eukaryota</taxon>
        <taxon>Viridiplantae</taxon>
        <taxon>Streptophyta</taxon>
        <taxon>Embryophyta</taxon>
        <taxon>Tracheophyta</taxon>
        <taxon>Spermatophyta</taxon>
        <taxon>Magnoliopsida</taxon>
        <taxon>eudicotyledons</taxon>
        <taxon>Gunneridae</taxon>
        <taxon>Pentapetalae</taxon>
        <taxon>rosids</taxon>
        <taxon>fabids</taxon>
        <taxon>Malpighiales</taxon>
        <taxon>Salicaceae</taxon>
        <taxon>Saliceae</taxon>
        <taxon>Populus</taxon>
    </lineage>
</organism>
<proteinExistence type="predicted"/>
<accession>A0ACC4CMB6</accession>
<protein>
    <submittedName>
        <fullName evidence="1">Uncharacterized protein</fullName>
    </submittedName>
</protein>